<dbReference type="STRING" id="742152.A0A2H3JN05"/>
<dbReference type="PANTHER" id="PTHR24413">
    <property type="entry name" value="SPECKLE-TYPE POZ PROTEIN"/>
    <property type="match status" value="1"/>
</dbReference>
<proteinExistence type="predicted"/>
<evidence type="ECO:0000313" key="2">
    <source>
        <dbReference type="EMBL" id="PCH43560.1"/>
    </source>
</evidence>
<protein>
    <recommendedName>
        <fullName evidence="4">BTB domain-containing protein</fullName>
    </recommendedName>
</protein>
<accession>A0A2H3JN05</accession>
<dbReference type="OrthoDB" id="6359816at2759"/>
<sequence length="431" mass="47583">MSGMWARGPSLQLGSNHSRMPQAATGGGAPGSTHQAHRALDSAMRAALVTTSSSSSRQSDPPPSLDHVSRALKESLFTPTFLDVKFFAFSRRSFPDDATFRVDRPQHVLGISSVLRRTDYFDKLLSGGFSEATAQRVSLDAPFPEDQPPYSDDYDYESDSDLEDEEIVDVDLDEAGSSTYRGKRRALTEGPSSTSTHSYAGHCQQIVIKDVAYHTWRALIFYLYTGKVYFLPLKSEGEQQRAAELERALGEEQSVPPCSPKSMYRLAEKYGITDLQDLAFEAIRSKLSTRNIVAEVFSRFTSRYDRIREIEINYLCANYVDVSASLASMTERIVQGEFPHAAEALKTVLGVTMRAASSASSPPRGPDISPVKRSKPLLPSAPRRQSIRGNVAPPPFRTAVPQLFGRASSPSPQPTFWTYQVPNHSIGDDDD</sequence>
<evidence type="ECO:0000256" key="1">
    <source>
        <dbReference type="SAM" id="MobiDB-lite"/>
    </source>
</evidence>
<reference evidence="2 3" key="1">
    <citation type="journal article" date="2012" name="Science">
        <title>The Paleozoic origin of enzymatic lignin decomposition reconstructed from 31 fungal genomes.</title>
        <authorList>
            <person name="Floudas D."/>
            <person name="Binder M."/>
            <person name="Riley R."/>
            <person name="Barry K."/>
            <person name="Blanchette R.A."/>
            <person name="Henrissat B."/>
            <person name="Martinez A.T."/>
            <person name="Otillar R."/>
            <person name="Spatafora J.W."/>
            <person name="Yadav J.S."/>
            <person name="Aerts A."/>
            <person name="Benoit I."/>
            <person name="Boyd A."/>
            <person name="Carlson A."/>
            <person name="Copeland A."/>
            <person name="Coutinho P.M."/>
            <person name="de Vries R.P."/>
            <person name="Ferreira P."/>
            <person name="Findley K."/>
            <person name="Foster B."/>
            <person name="Gaskell J."/>
            <person name="Glotzer D."/>
            <person name="Gorecki P."/>
            <person name="Heitman J."/>
            <person name="Hesse C."/>
            <person name="Hori C."/>
            <person name="Igarashi K."/>
            <person name="Jurgens J.A."/>
            <person name="Kallen N."/>
            <person name="Kersten P."/>
            <person name="Kohler A."/>
            <person name="Kuees U."/>
            <person name="Kumar T.K.A."/>
            <person name="Kuo A."/>
            <person name="LaButti K."/>
            <person name="Larrondo L.F."/>
            <person name="Lindquist E."/>
            <person name="Ling A."/>
            <person name="Lombard V."/>
            <person name="Lucas S."/>
            <person name="Lundell T."/>
            <person name="Martin R."/>
            <person name="McLaughlin D.J."/>
            <person name="Morgenstern I."/>
            <person name="Morin E."/>
            <person name="Murat C."/>
            <person name="Nagy L.G."/>
            <person name="Nolan M."/>
            <person name="Ohm R.A."/>
            <person name="Patyshakuliyeva A."/>
            <person name="Rokas A."/>
            <person name="Ruiz-Duenas F.J."/>
            <person name="Sabat G."/>
            <person name="Salamov A."/>
            <person name="Samejima M."/>
            <person name="Schmutz J."/>
            <person name="Slot J.C."/>
            <person name="St John F."/>
            <person name="Stenlid J."/>
            <person name="Sun H."/>
            <person name="Sun S."/>
            <person name="Syed K."/>
            <person name="Tsang A."/>
            <person name="Wiebenga A."/>
            <person name="Young D."/>
            <person name="Pisabarro A."/>
            <person name="Eastwood D.C."/>
            <person name="Martin F."/>
            <person name="Cullen D."/>
            <person name="Grigoriev I.V."/>
            <person name="Hibbett D.S."/>
        </authorList>
    </citation>
    <scope>NUCLEOTIDE SEQUENCE [LARGE SCALE GENOMIC DNA]</scope>
    <source>
        <strain evidence="2 3">MD-104</strain>
    </source>
</reference>
<organism evidence="2 3">
    <name type="scientific">Wolfiporia cocos (strain MD-104)</name>
    <name type="common">Brown rot fungus</name>
    <dbReference type="NCBI Taxonomy" id="742152"/>
    <lineage>
        <taxon>Eukaryota</taxon>
        <taxon>Fungi</taxon>
        <taxon>Dikarya</taxon>
        <taxon>Basidiomycota</taxon>
        <taxon>Agaricomycotina</taxon>
        <taxon>Agaricomycetes</taxon>
        <taxon>Polyporales</taxon>
        <taxon>Phaeolaceae</taxon>
        <taxon>Wolfiporia</taxon>
    </lineage>
</organism>
<feature type="compositionally biased region" description="Polar residues" evidence="1">
    <location>
        <begin position="408"/>
        <end position="423"/>
    </location>
</feature>
<evidence type="ECO:0000313" key="3">
    <source>
        <dbReference type="Proteomes" id="UP000218811"/>
    </source>
</evidence>
<dbReference type="OMA" id="MINHEHI"/>
<feature type="region of interest" description="Disordered" evidence="1">
    <location>
        <begin position="1"/>
        <end position="67"/>
    </location>
</feature>
<keyword evidence="3" id="KW-1185">Reference proteome</keyword>
<dbReference type="EMBL" id="KB468146">
    <property type="protein sequence ID" value="PCH43560.1"/>
    <property type="molecule type" value="Genomic_DNA"/>
</dbReference>
<evidence type="ECO:0008006" key="4">
    <source>
        <dbReference type="Google" id="ProtNLM"/>
    </source>
</evidence>
<gene>
    <name evidence="2" type="ORF">WOLCODRAFT_164544</name>
</gene>
<dbReference type="AlphaFoldDB" id="A0A2H3JN05"/>
<dbReference type="InterPro" id="IPR011333">
    <property type="entry name" value="SKP1/BTB/POZ_sf"/>
</dbReference>
<feature type="region of interest" description="Disordered" evidence="1">
    <location>
        <begin position="356"/>
        <end position="431"/>
    </location>
</feature>
<dbReference type="Gene3D" id="3.30.710.10">
    <property type="entry name" value="Potassium Channel Kv1.1, Chain A"/>
    <property type="match status" value="1"/>
</dbReference>
<dbReference type="Proteomes" id="UP000218811">
    <property type="component" value="Unassembled WGS sequence"/>
</dbReference>
<name>A0A2H3JN05_WOLCO</name>